<name>A0A819XFI5_9BILA</name>
<comment type="caution">
    <text evidence="2">The sequence shown here is derived from an EMBL/GenBank/DDBJ whole genome shotgun (WGS) entry which is preliminary data.</text>
</comment>
<dbReference type="AlphaFoldDB" id="A0A819XFI5"/>
<organism evidence="2 3">
    <name type="scientific">Rotaria sordida</name>
    <dbReference type="NCBI Taxonomy" id="392033"/>
    <lineage>
        <taxon>Eukaryota</taxon>
        <taxon>Metazoa</taxon>
        <taxon>Spiralia</taxon>
        <taxon>Gnathifera</taxon>
        <taxon>Rotifera</taxon>
        <taxon>Eurotatoria</taxon>
        <taxon>Bdelloidea</taxon>
        <taxon>Philodinida</taxon>
        <taxon>Philodinidae</taxon>
        <taxon>Rotaria</taxon>
    </lineage>
</organism>
<dbReference type="EMBL" id="CAJNOU010007434">
    <property type="protein sequence ID" value="CAF1524629.1"/>
    <property type="molecule type" value="Genomic_DNA"/>
</dbReference>
<evidence type="ECO:0000313" key="3">
    <source>
        <dbReference type="Proteomes" id="UP000663874"/>
    </source>
</evidence>
<evidence type="ECO:0000313" key="2">
    <source>
        <dbReference type="EMBL" id="CAF4140422.1"/>
    </source>
</evidence>
<gene>
    <name evidence="2" type="ORF">FNK824_LOCUS33168</name>
    <name evidence="1" type="ORF">SEV965_LOCUS37203</name>
</gene>
<sequence>HDQYKFHSPIDEDYDLDVFNELFETKESQLDISEQHKQAYLEKLKKQKTQIISSKPKVSTDEDSLQLSINLDDFHKQQEIKKDQTHVIEQFYPNASILGPQLLLPYISDNQKRLFIELDFAEEQNIEDYYYFKQDQREYITQQMNKYSDIIEKESIKSQSIKTFEQSSIEKHLSQIRTSSQTSNLIQMEEDKTKIMKSSIIQDDTINDKDKSLAEDEFHTSSIQILTSEKSTGSFPLIDKRLSSSTDESLQQKSISFILPNITENLYTILLESLQQMTDIEQISLQKKFST</sequence>
<reference evidence="2" key="1">
    <citation type="submission" date="2021-02" db="EMBL/GenBank/DDBJ databases">
        <authorList>
            <person name="Nowell W R."/>
        </authorList>
    </citation>
    <scope>NUCLEOTIDE SEQUENCE</scope>
</reference>
<proteinExistence type="predicted"/>
<evidence type="ECO:0000313" key="1">
    <source>
        <dbReference type="EMBL" id="CAF1524629.1"/>
    </source>
</evidence>
<dbReference type="EMBL" id="CAJOBE010011907">
    <property type="protein sequence ID" value="CAF4140422.1"/>
    <property type="molecule type" value="Genomic_DNA"/>
</dbReference>
<protein>
    <submittedName>
        <fullName evidence="2">Uncharacterized protein</fullName>
    </submittedName>
</protein>
<feature type="non-terminal residue" evidence="2">
    <location>
        <position position="291"/>
    </location>
</feature>
<dbReference type="Proteomes" id="UP000663889">
    <property type="component" value="Unassembled WGS sequence"/>
</dbReference>
<dbReference type="Proteomes" id="UP000663874">
    <property type="component" value="Unassembled WGS sequence"/>
</dbReference>
<accession>A0A819XFI5</accession>